<protein>
    <recommendedName>
        <fullName evidence="3">Fumarase D</fullName>
    </recommendedName>
</protein>
<organism evidence="1 2">
    <name type="scientific">Pantoea dispersa</name>
    <dbReference type="NCBI Taxonomy" id="59814"/>
    <lineage>
        <taxon>Bacteria</taxon>
        <taxon>Pseudomonadati</taxon>
        <taxon>Pseudomonadota</taxon>
        <taxon>Gammaproteobacteria</taxon>
        <taxon>Enterobacterales</taxon>
        <taxon>Erwiniaceae</taxon>
        <taxon>Pantoea</taxon>
    </lineage>
</organism>
<evidence type="ECO:0008006" key="3">
    <source>
        <dbReference type="Google" id="ProtNLM"/>
    </source>
</evidence>
<dbReference type="EMBL" id="VICF01000002">
    <property type="protein sequence ID" value="TQC76126.1"/>
    <property type="molecule type" value="Genomic_DNA"/>
</dbReference>
<reference evidence="1 2" key="1">
    <citation type="submission" date="2019-06" db="EMBL/GenBank/DDBJ databases">
        <title>Pantoea dispersa Assembly.</title>
        <authorList>
            <person name="Wang J."/>
        </authorList>
    </citation>
    <scope>NUCLEOTIDE SEQUENCE [LARGE SCALE GENOMIC DNA]</scope>
    <source>
        <strain evidence="2">bio</strain>
    </source>
</reference>
<evidence type="ECO:0000313" key="2">
    <source>
        <dbReference type="Proteomes" id="UP000319715"/>
    </source>
</evidence>
<accession>A0ABY3A0H9</accession>
<proteinExistence type="predicted"/>
<name>A0ABY3A0H9_9GAMM</name>
<sequence length="67" mass="7447">MKHDELEDADEIYLLLGKVVTQIVQPGETLSVQQIIGALYRTGLRSENPAIQQACNNAIRLLAKKLN</sequence>
<comment type="caution">
    <text evidence="1">The sequence shown here is derived from an EMBL/GenBank/DDBJ whole genome shotgun (WGS) entry which is preliminary data.</text>
</comment>
<dbReference type="Proteomes" id="UP000319715">
    <property type="component" value="Unassembled WGS sequence"/>
</dbReference>
<keyword evidence="2" id="KW-1185">Reference proteome</keyword>
<gene>
    <name evidence="1" type="ORF">FK492_09630</name>
</gene>
<evidence type="ECO:0000313" key="1">
    <source>
        <dbReference type="EMBL" id="TQC76126.1"/>
    </source>
</evidence>
<dbReference type="RefSeq" id="WP_141496088.1">
    <property type="nucleotide sequence ID" value="NZ_VICF01000002.1"/>
</dbReference>